<dbReference type="InterPro" id="IPR044005">
    <property type="entry name" value="DZR_2"/>
</dbReference>
<dbReference type="STRING" id="521013.SAMN04488567_2173"/>
<dbReference type="SUPFAM" id="SSF53271">
    <property type="entry name" value="PRTase-like"/>
    <property type="match status" value="1"/>
</dbReference>
<reference evidence="5" key="1">
    <citation type="submission" date="2016-10" db="EMBL/GenBank/DDBJ databases">
        <authorList>
            <person name="Varghese N."/>
            <person name="Submissions S."/>
        </authorList>
    </citation>
    <scope>NUCLEOTIDE SEQUENCE [LARGE SCALE GENOMIC DNA]</scope>
    <source>
        <strain evidence="5">DSM 21424</strain>
    </source>
</reference>
<dbReference type="OrthoDB" id="9779910at2"/>
<feature type="domain" description="Double zinc ribbon" evidence="3">
    <location>
        <begin position="7"/>
        <end position="65"/>
    </location>
</feature>
<dbReference type="EMBL" id="FNAT01000003">
    <property type="protein sequence ID" value="SDE63320.1"/>
    <property type="molecule type" value="Genomic_DNA"/>
</dbReference>
<dbReference type="RefSeq" id="WP_090111846.1">
    <property type="nucleotide sequence ID" value="NZ_FNAT01000003.1"/>
</dbReference>
<evidence type="ECO:0000256" key="1">
    <source>
        <dbReference type="ARBA" id="ARBA00008007"/>
    </source>
</evidence>
<dbReference type="PANTHER" id="PTHR47505">
    <property type="entry name" value="DNA UTILIZATION PROTEIN YHGH"/>
    <property type="match status" value="1"/>
</dbReference>
<dbReference type="InterPro" id="IPR029057">
    <property type="entry name" value="PRTase-like"/>
</dbReference>
<dbReference type="PANTHER" id="PTHR47505:SF1">
    <property type="entry name" value="DNA UTILIZATION PROTEIN YHGH"/>
    <property type="match status" value="1"/>
</dbReference>
<protein>
    <submittedName>
        <fullName evidence="4">ComF family protein</fullName>
    </submittedName>
</protein>
<evidence type="ECO:0000259" key="2">
    <source>
        <dbReference type="Pfam" id="PF00156"/>
    </source>
</evidence>
<proteinExistence type="inferred from homology"/>
<feature type="domain" description="Phosphoribosyltransferase" evidence="2">
    <location>
        <begin position="139"/>
        <end position="234"/>
    </location>
</feature>
<dbReference type="Gene3D" id="3.40.50.2020">
    <property type="match status" value="1"/>
</dbReference>
<gene>
    <name evidence="4" type="ORF">SAMN04488567_2173</name>
</gene>
<dbReference type="InterPro" id="IPR051910">
    <property type="entry name" value="ComF/GntX_DNA_util-trans"/>
</dbReference>
<keyword evidence="5" id="KW-1185">Reference proteome</keyword>
<evidence type="ECO:0000313" key="5">
    <source>
        <dbReference type="Proteomes" id="UP000198922"/>
    </source>
</evidence>
<dbReference type="CDD" id="cd06223">
    <property type="entry name" value="PRTases_typeI"/>
    <property type="match status" value="1"/>
</dbReference>
<dbReference type="InterPro" id="IPR000836">
    <property type="entry name" value="PRTase_dom"/>
</dbReference>
<organism evidence="4 5">
    <name type="scientific">Limimaricola pyoseonensis</name>
    <dbReference type="NCBI Taxonomy" id="521013"/>
    <lineage>
        <taxon>Bacteria</taxon>
        <taxon>Pseudomonadati</taxon>
        <taxon>Pseudomonadota</taxon>
        <taxon>Alphaproteobacteria</taxon>
        <taxon>Rhodobacterales</taxon>
        <taxon>Paracoccaceae</taxon>
        <taxon>Limimaricola</taxon>
    </lineage>
</organism>
<comment type="similarity">
    <text evidence="1">Belongs to the ComF/GntX family.</text>
</comment>
<sequence length="239" mass="25356">MRLQSALRHLYPPACLRCGALVEADFALCGACWRDTPFLGGALCDGCAQPLPGEAEAGLACDDCLAAPRPWRTGRAVLAYRDGARALVLALKHGDRTELARPLGDWMARAAAPLMRPGTLLVPVPLHWSRLWRRRYNQSALLAARMARALGAAQCPDALVRRRATAPLDGRDRAQRFAALSGAIAPHPRRGARMRGRPVLLVDDVMTSGATLSACAAAARAAGAADLAVIALARTAKDA</sequence>
<dbReference type="AlphaFoldDB" id="A0A1G7EHZ3"/>
<name>A0A1G7EHZ3_9RHOB</name>
<evidence type="ECO:0000313" key="4">
    <source>
        <dbReference type="EMBL" id="SDE63320.1"/>
    </source>
</evidence>
<accession>A0A1G7EHZ3</accession>
<dbReference type="Pfam" id="PF00156">
    <property type="entry name" value="Pribosyltran"/>
    <property type="match status" value="1"/>
</dbReference>
<dbReference type="Proteomes" id="UP000198922">
    <property type="component" value="Unassembled WGS sequence"/>
</dbReference>
<dbReference type="Pfam" id="PF18912">
    <property type="entry name" value="DZR_2"/>
    <property type="match status" value="1"/>
</dbReference>
<evidence type="ECO:0000259" key="3">
    <source>
        <dbReference type="Pfam" id="PF18912"/>
    </source>
</evidence>